<accession>A0A4S4D9R1</accession>
<gene>
    <name evidence="2" type="ORF">TEA_013121</name>
</gene>
<proteinExistence type="predicted"/>
<feature type="transmembrane region" description="Helical" evidence="1">
    <location>
        <begin position="173"/>
        <end position="193"/>
    </location>
</feature>
<feature type="transmembrane region" description="Helical" evidence="1">
    <location>
        <begin position="106"/>
        <end position="127"/>
    </location>
</feature>
<comment type="caution">
    <text evidence="2">The sequence shown here is derived from an EMBL/GenBank/DDBJ whole genome shotgun (WGS) entry which is preliminary data.</text>
</comment>
<dbReference type="GO" id="GO:0005794">
    <property type="term" value="C:Golgi apparatus"/>
    <property type="evidence" value="ECO:0007669"/>
    <property type="project" value="TreeGrafter"/>
</dbReference>
<dbReference type="InterPro" id="IPR008496">
    <property type="entry name" value="TMEM222/RTE1"/>
</dbReference>
<dbReference type="Proteomes" id="UP000306102">
    <property type="component" value="Unassembled WGS sequence"/>
</dbReference>
<dbReference type="STRING" id="542762.A0A4S4D9R1"/>
<keyword evidence="3" id="KW-1185">Reference proteome</keyword>
<dbReference type="GO" id="GO:0006508">
    <property type="term" value="P:proteolysis"/>
    <property type="evidence" value="ECO:0007669"/>
    <property type="project" value="InterPro"/>
</dbReference>
<dbReference type="GO" id="GO:0005783">
    <property type="term" value="C:endoplasmic reticulum"/>
    <property type="evidence" value="ECO:0007669"/>
    <property type="project" value="TreeGrafter"/>
</dbReference>
<dbReference type="SUPFAM" id="SSF140990">
    <property type="entry name" value="FtsH protease domain-like"/>
    <property type="match status" value="1"/>
</dbReference>
<keyword evidence="1" id="KW-1133">Transmembrane helix</keyword>
<name>A0A4S4D9R1_CAMSN</name>
<dbReference type="Pfam" id="PF05608">
    <property type="entry name" value="RTE1"/>
    <property type="match status" value="1"/>
</dbReference>
<dbReference type="GO" id="GO:0004222">
    <property type="term" value="F:metalloendopeptidase activity"/>
    <property type="evidence" value="ECO:0007669"/>
    <property type="project" value="InterPro"/>
</dbReference>
<organism evidence="2 3">
    <name type="scientific">Camellia sinensis var. sinensis</name>
    <name type="common">China tea</name>
    <dbReference type="NCBI Taxonomy" id="542762"/>
    <lineage>
        <taxon>Eukaryota</taxon>
        <taxon>Viridiplantae</taxon>
        <taxon>Streptophyta</taxon>
        <taxon>Embryophyta</taxon>
        <taxon>Tracheophyta</taxon>
        <taxon>Spermatophyta</taxon>
        <taxon>Magnoliopsida</taxon>
        <taxon>eudicotyledons</taxon>
        <taxon>Gunneridae</taxon>
        <taxon>Pentapetalae</taxon>
        <taxon>asterids</taxon>
        <taxon>Ericales</taxon>
        <taxon>Theaceae</taxon>
        <taxon>Camellia</taxon>
    </lineage>
</organism>
<feature type="transmembrane region" description="Helical" evidence="1">
    <location>
        <begin position="393"/>
        <end position="412"/>
    </location>
</feature>
<dbReference type="GO" id="GO:0010104">
    <property type="term" value="P:regulation of ethylene-activated signaling pathway"/>
    <property type="evidence" value="ECO:0007669"/>
    <property type="project" value="TreeGrafter"/>
</dbReference>
<dbReference type="InterPro" id="IPR037219">
    <property type="entry name" value="Peptidase_M41-like"/>
</dbReference>
<keyword evidence="1" id="KW-0472">Membrane</keyword>
<dbReference type="PANTHER" id="PTHR20921">
    <property type="entry name" value="TRANSMEMBRANE PROTEIN 222"/>
    <property type="match status" value="1"/>
</dbReference>
<evidence type="ECO:0000313" key="2">
    <source>
        <dbReference type="EMBL" id="THF99241.1"/>
    </source>
</evidence>
<dbReference type="AlphaFoldDB" id="A0A4S4D9R1"/>
<protein>
    <submittedName>
        <fullName evidence="2">Uncharacterized protein</fullName>
    </submittedName>
</protein>
<sequence>MNEYHLGGLLWDKKHQHQHQHHTSAMFIKFMFLTTLNKFLCVILGGLTAEQLVFGYSEGLHSNVEKLNRVLKWSGFIENEADCQVKWATVNTLLILVRHQKARSRVAEAMALGKIILNQVLYFIGLANTTSTFASAMENSVPAITFLLAAIFRQHSLKEISKHGKFIPQVSSLLSSTCIIGAVFVIAGLYLVVWGKSAESKFAAEKAGLRSSSSFQALTMEPNSDSEHHLMIEQNTPQTMQIDPRRARFPCCIVWTPLPVISWLIPFIGHMGICREDGVILDFAGPNFVCVDNFTFGAVARYIQISKEKAAYTSEDGYEQDEPARDLLTWDDATRKSTQEFQHRAYNLFTCNCHSFVANNLNRMGFQSGGWNVVNLAALIFLKGRWVSKASMIQSYLPFVIIFGLGITFGGWTFITFLAFFTFLLVGWFLLGTYFFRNLIQL</sequence>
<dbReference type="GO" id="GO:0009723">
    <property type="term" value="P:response to ethylene"/>
    <property type="evidence" value="ECO:0007669"/>
    <property type="project" value="TreeGrafter"/>
</dbReference>
<keyword evidence="1" id="KW-0812">Transmembrane</keyword>
<dbReference type="PANTHER" id="PTHR20921:SF0">
    <property type="entry name" value="TRANSMEMBRANE PROTEIN 222"/>
    <property type="match status" value="1"/>
</dbReference>
<dbReference type="GO" id="GO:0004176">
    <property type="term" value="F:ATP-dependent peptidase activity"/>
    <property type="evidence" value="ECO:0007669"/>
    <property type="project" value="InterPro"/>
</dbReference>
<evidence type="ECO:0000313" key="3">
    <source>
        <dbReference type="Proteomes" id="UP000306102"/>
    </source>
</evidence>
<feature type="transmembrane region" description="Helical" evidence="1">
    <location>
        <begin position="418"/>
        <end position="436"/>
    </location>
</feature>
<evidence type="ECO:0000256" key="1">
    <source>
        <dbReference type="SAM" id="Phobius"/>
    </source>
</evidence>
<reference evidence="2 3" key="1">
    <citation type="journal article" date="2018" name="Proc. Natl. Acad. Sci. U.S.A.">
        <title>Draft genome sequence of Camellia sinensis var. sinensis provides insights into the evolution of the tea genome and tea quality.</title>
        <authorList>
            <person name="Wei C."/>
            <person name="Yang H."/>
            <person name="Wang S."/>
            <person name="Zhao J."/>
            <person name="Liu C."/>
            <person name="Gao L."/>
            <person name="Xia E."/>
            <person name="Lu Y."/>
            <person name="Tai Y."/>
            <person name="She G."/>
            <person name="Sun J."/>
            <person name="Cao H."/>
            <person name="Tong W."/>
            <person name="Gao Q."/>
            <person name="Li Y."/>
            <person name="Deng W."/>
            <person name="Jiang X."/>
            <person name="Wang W."/>
            <person name="Chen Q."/>
            <person name="Zhang S."/>
            <person name="Li H."/>
            <person name="Wu J."/>
            <person name="Wang P."/>
            <person name="Li P."/>
            <person name="Shi C."/>
            <person name="Zheng F."/>
            <person name="Jian J."/>
            <person name="Huang B."/>
            <person name="Shan D."/>
            <person name="Shi M."/>
            <person name="Fang C."/>
            <person name="Yue Y."/>
            <person name="Li F."/>
            <person name="Li D."/>
            <person name="Wei S."/>
            <person name="Han B."/>
            <person name="Jiang C."/>
            <person name="Yin Y."/>
            <person name="Xia T."/>
            <person name="Zhang Z."/>
            <person name="Bennetzen J.L."/>
            <person name="Zhao S."/>
            <person name="Wan X."/>
        </authorList>
    </citation>
    <scope>NUCLEOTIDE SEQUENCE [LARGE SCALE GENOMIC DNA]</scope>
    <source>
        <strain evidence="3">cv. Shuchazao</strain>
        <tissue evidence="2">Leaf</tissue>
    </source>
</reference>
<feature type="transmembrane region" description="Helical" evidence="1">
    <location>
        <begin position="247"/>
        <end position="265"/>
    </location>
</feature>
<dbReference type="EMBL" id="SDRB02011994">
    <property type="protein sequence ID" value="THF99241.1"/>
    <property type="molecule type" value="Genomic_DNA"/>
</dbReference>
<dbReference type="GO" id="GO:0005524">
    <property type="term" value="F:ATP binding"/>
    <property type="evidence" value="ECO:0007669"/>
    <property type="project" value="InterPro"/>
</dbReference>